<name>A0A8X6N4T5_NEPPI</name>
<proteinExistence type="predicted"/>
<reference evidence="1" key="1">
    <citation type="submission" date="2020-08" db="EMBL/GenBank/DDBJ databases">
        <title>Multicomponent nature underlies the extraordinary mechanical properties of spider dragline silk.</title>
        <authorList>
            <person name="Kono N."/>
            <person name="Nakamura H."/>
            <person name="Mori M."/>
            <person name="Yoshida Y."/>
            <person name="Ohtoshi R."/>
            <person name="Malay A.D."/>
            <person name="Moran D.A.P."/>
            <person name="Tomita M."/>
            <person name="Numata K."/>
            <person name="Arakawa K."/>
        </authorList>
    </citation>
    <scope>NUCLEOTIDE SEQUENCE</scope>
</reference>
<sequence length="103" mass="11702">MPKSIWCSPRIPCVSYIENYSQRDPGKLLENKYADLPGFGLASTVGAGRRMEGMAFQRKQRHALYADGGHFVRYGCIPAKRWQFTRNAWKGDGMLWAKSFGNV</sequence>
<accession>A0A8X6N4T5</accession>
<gene>
    <name evidence="1" type="ORF">NPIL_195131</name>
</gene>
<dbReference type="EMBL" id="BMAW01005380">
    <property type="protein sequence ID" value="GFS93853.1"/>
    <property type="molecule type" value="Genomic_DNA"/>
</dbReference>
<dbReference type="AlphaFoldDB" id="A0A8X6N4T5"/>
<organism evidence="1 2">
    <name type="scientific">Nephila pilipes</name>
    <name type="common">Giant wood spider</name>
    <name type="synonym">Nephila maculata</name>
    <dbReference type="NCBI Taxonomy" id="299642"/>
    <lineage>
        <taxon>Eukaryota</taxon>
        <taxon>Metazoa</taxon>
        <taxon>Ecdysozoa</taxon>
        <taxon>Arthropoda</taxon>
        <taxon>Chelicerata</taxon>
        <taxon>Arachnida</taxon>
        <taxon>Araneae</taxon>
        <taxon>Araneomorphae</taxon>
        <taxon>Entelegynae</taxon>
        <taxon>Araneoidea</taxon>
        <taxon>Nephilidae</taxon>
        <taxon>Nephila</taxon>
    </lineage>
</organism>
<evidence type="ECO:0000313" key="2">
    <source>
        <dbReference type="Proteomes" id="UP000887013"/>
    </source>
</evidence>
<comment type="caution">
    <text evidence="1">The sequence shown here is derived from an EMBL/GenBank/DDBJ whole genome shotgun (WGS) entry which is preliminary data.</text>
</comment>
<keyword evidence="2" id="KW-1185">Reference proteome</keyword>
<protein>
    <submittedName>
        <fullName evidence="1">Uncharacterized protein</fullName>
    </submittedName>
</protein>
<dbReference type="Proteomes" id="UP000887013">
    <property type="component" value="Unassembled WGS sequence"/>
</dbReference>
<evidence type="ECO:0000313" key="1">
    <source>
        <dbReference type="EMBL" id="GFS93853.1"/>
    </source>
</evidence>